<evidence type="ECO:0000256" key="1">
    <source>
        <dbReference type="SAM" id="MobiDB-lite"/>
    </source>
</evidence>
<feature type="compositionally biased region" description="Low complexity" evidence="1">
    <location>
        <begin position="59"/>
        <end position="71"/>
    </location>
</feature>
<feature type="compositionally biased region" description="Low complexity" evidence="1">
    <location>
        <begin position="17"/>
        <end position="29"/>
    </location>
</feature>
<accession>A0A166SMH7</accession>
<gene>
    <name evidence="2" type="ORF">FIBSPDRAFT_884671</name>
</gene>
<evidence type="ECO:0000313" key="2">
    <source>
        <dbReference type="EMBL" id="KZP29620.1"/>
    </source>
</evidence>
<evidence type="ECO:0000313" key="3">
    <source>
        <dbReference type="Proteomes" id="UP000076532"/>
    </source>
</evidence>
<protein>
    <submittedName>
        <fullName evidence="2">Uncharacterized protein</fullName>
    </submittedName>
</protein>
<feature type="region of interest" description="Disordered" evidence="1">
    <location>
        <begin position="172"/>
        <end position="232"/>
    </location>
</feature>
<keyword evidence="3" id="KW-1185">Reference proteome</keyword>
<reference evidence="2 3" key="1">
    <citation type="journal article" date="2016" name="Mol. Biol. Evol.">
        <title>Comparative Genomics of Early-Diverging Mushroom-Forming Fungi Provides Insights into the Origins of Lignocellulose Decay Capabilities.</title>
        <authorList>
            <person name="Nagy L.G."/>
            <person name="Riley R."/>
            <person name="Tritt A."/>
            <person name="Adam C."/>
            <person name="Daum C."/>
            <person name="Floudas D."/>
            <person name="Sun H."/>
            <person name="Yadav J.S."/>
            <person name="Pangilinan J."/>
            <person name="Larsson K.H."/>
            <person name="Matsuura K."/>
            <person name="Barry K."/>
            <person name="Labutti K."/>
            <person name="Kuo R."/>
            <person name="Ohm R.A."/>
            <person name="Bhattacharya S.S."/>
            <person name="Shirouzu T."/>
            <person name="Yoshinaga Y."/>
            <person name="Martin F.M."/>
            <person name="Grigoriev I.V."/>
            <person name="Hibbett D.S."/>
        </authorList>
    </citation>
    <scope>NUCLEOTIDE SEQUENCE [LARGE SCALE GENOMIC DNA]</scope>
    <source>
        <strain evidence="2 3">CBS 109695</strain>
    </source>
</reference>
<name>A0A166SMH7_9AGAM</name>
<organism evidence="2 3">
    <name type="scientific">Athelia psychrophila</name>
    <dbReference type="NCBI Taxonomy" id="1759441"/>
    <lineage>
        <taxon>Eukaryota</taxon>
        <taxon>Fungi</taxon>
        <taxon>Dikarya</taxon>
        <taxon>Basidiomycota</taxon>
        <taxon>Agaricomycotina</taxon>
        <taxon>Agaricomycetes</taxon>
        <taxon>Agaricomycetidae</taxon>
        <taxon>Atheliales</taxon>
        <taxon>Atheliaceae</taxon>
        <taxon>Athelia</taxon>
    </lineage>
</organism>
<feature type="region of interest" description="Disordered" evidence="1">
    <location>
        <begin position="1"/>
        <end position="31"/>
    </location>
</feature>
<feature type="compositionally biased region" description="Basic and acidic residues" evidence="1">
    <location>
        <begin position="222"/>
        <end position="232"/>
    </location>
</feature>
<feature type="region of interest" description="Disordered" evidence="1">
    <location>
        <begin position="58"/>
        <end position="120"/>
    </location>
</feature>
<proteinExistence type="predicted"/>
<dbReference type="EMBL" id="KV417497">
    <property type="protein sequence ID" value="KZP29620.1"/>
    <property type="molecule type" value="Genomic_DNA"/>
</dbReference>
<dbReference type="Proteomes" id="UP000076532">
    <property type="component" value="Unassembled WGS sequence"/>
</dbReference>
<sequence>MSTYCADDSDSIVEPASDSISSPTWSISTENGNKYNNQLHHYEKYGWPEQPGWVGIIRPQPQTTEPTYEPTCLVARSSDPDGDLSHGNARKQSREYEDKGVQTIDDDLSHGNARKQSREYEDKGVQTIMEHSGTLTQVTTCSCHTPQVLGIGVDSNGVKVADDTRGIIETEGGGFRKRKREPESSGLGIRNNGEPVLYKEDVSPRVSHSHLRERAVITSLDGSKKQRKQEGN</sequence>
<dbReference type="AlphaFoldDB" id="A0A166SMH7"/>